<evidence type="ECO:0000313" key="3">
    <source>
        <dbReference type="Proteomes" id="UP000574717"/>
    </source>
</evidence>
<accession>A0A6V8NK33</accession>
<name>A0A6V8NK33_9ACTN</name>
<proteinExistence type="predicted"/>
<dbReference type="Pfam" id="PF01368">
    <property type="entry name" value="DHH"/>
    <property type="match status" value="1"/>
</dbReference>
<dbReference type="PANTHER" id="PTHR47618:SF1">
    <property type="entry name" value="BIFUNCTIONAL OLIGORIBONUCLEASE AND PAP PHOSPHATASE NRNA"/>
    <property type="match status" value="1"/>
</dbReference>
<evidence type="ECO:0000313" key="2">
    <source>
        <dbReference type="EMBL" id="GFP20575.1"/>
    </source>
</evidence>
<dbReference type="SUPFAM" id="SSF64182">
    <property type="entry name" value="DHH phosphoesterases"/>
    <property type="match status" value="1"/>
</dbReference>
<reference evidence="2 3" key="1">
    <citation type="journal article" date="2020" name="Front. Microbiol.">
        <title>Single-cell genomics of novel Actinobacteria with the Wood-Ljungdahl pathway discovered in a serpentinizing system.</title>
        <authorList>
            <person name="Merino N."/>
            <person name="Kawai M."/>
            <person name="Boyd E.S."/>
            <person name="Colman D.R."/>
            <person name="McGlynn S.E."/>
            <person name="Nealson K.H."/>
            <person name="Kurokawa K."/>
            <person name="Hongoh Y."/>
        </authorList>
    </citation>
    <scope>NUCLEOTIDE SEQUENCE [LARGE SCALE GENOMIC DNA]</scope>
    <source>
        <strain evidence="2 3">S03</strain>
    </source>
</reference>
<gene>
    <name evidence="2" type="ORF">HKBW3S03_02078</name>
</gene>
<sequence length="219" mass="24155">VTMFCVDGVPDSYSFLAGSEKILEKLLPKADYDCVVILDCRDQDRIKPIWEQVKVLLIINIDHHRTNRCIGNLNFVNPAASATGEIVCQLLEEMAIPVDESIATALYVAISTDTGSFKYENTTPAVHKVAARLLEAGVKLREITPRVFDLRSRTAICILGEALSALRYSEDGSVAWIALTEKEMIFCGAQDEDLDGVVNYAKNIEGVEVGLIFREKSDG</sequence>
<dbReference type="InterPro" id="IPR001667">
    <property type="entry name" value="DDH_dom"/>
</dbReference>
<feature type="domain" description="DDH" evidence="1">
    <location>
        <begin position="23"/>
        <end position="110"/>
    </location>
</feature>
<dbReference type="Proteomes" id="UP000574717">
    <property type="component" value="Unassembled WGS sequence"/>
</dbReference>
<evidence type="ECO:0000259" key="1">
    <source>
        <dbReference type="Pfam" id="PF01368"/>
    </source>
</evidence>
<dbReference type="InterPro" id="IPR051319">
    <property type="entry name" value="Oligoribo/pAp-PDE_c-di-AMP_PDE"/>
</dbReference>
<dbReference type="Gene3D" id="3.10.310.30">
    <property type="match status" value="1"/>
</dbReference>
<dbReference type="PANTHER" id="PTHR47618">
    <property type="entry name" value="BIFUNCTIONAL OLIGORIBONUCLEASE AND PAP PHOSPHATASE NRNA"/>
    <property type="match status" value="1"/>
</dbReference>
<feature type="non-terminal residue" evidence="2">
    <location>
        <position position="1"/>
    </location>
</feature>
<dbReference type="InterPro" id="IPR038763">
    <property type="entry name" value="DHH_sf"/>
</dbReference>
<dbReference type="Gene3D" id="3.90.1640.10">
    <property type="entry name" value="inorganic pyrophosphatase (n-terminal core)"/>
    <property type="match status" value="1"/>
</dbReference>
<comment type="caution">
    <text evidence="2">The sequence shown here is derived from an EMBL/GenBank/DDBJ whole genome shotgun (WGS) entry which is preliminary data.</text>
</comment>
<protein>
    <submittedName>
        <fullName evidence="2">Bifunctional oligoribonuclease and PAP phosphatase NrnA</fullName>
    </submittedName>
</protein>
<dbReference type="EMBL" id="BLRU01000523">
    <property type="protein sequence ID" value="GFP20575.1"/>
    <property type="molecule type" value="Genomic_DNA"/>
</dbReference>
<feature type="non-terminal residue" evidence="2">
    <location>
        <position position="219"/>
    </location>
</feature>
<dbReference type="AlphaFoldDB" id="A0A6V8NK33"/>
<organism evidence="2 3">
    <name type="scientific">Candidatus Hakubella thermalkaliphila</name>
    <dbReference type="NCBI Taxonomy" id="2754717"/>
    <lineage>
        <taxon>Bacteria</taxon>
        <taxon>Bacillati</taxon>
        <taxon>Actinomycetota</taxon>
        <taxon>Actinomycetota incertae sedis</taxon>
        <taxon>Candidatus Hakubellales</taxon>
        <taxon>Candidatus Hakubellaceae</taxon>
        <taxon>Candidatus Hakubella</taxon>
    </lineage>
</organism>